<dbReference type="SMART" id="SM00754">
    <property type="entry name" value="CHRD"/>
    <property type="match status" value="1"/>
</dbReference>
<evidence type="ECO:0000259" key="2">
    <source>
        <dbReference type="PROSITE" id="PS50933"/>
    </source>
</evidence>
<dbReference type="Proteomes" id="UP000000547">
    <property type="component" value="Chromosome"/>
</dbReference>
<organism evidence="3 4">
    <name type="scientific">Colwellia psychrerythraea (strain 34H / ATCC BAA-681)</name>
    <name type="common">Vibrio psychroerythus</name>
    <dbReference type="NCBI Taxonomy" id="167879"/>
    <lineage>
        <taxon>Bacteria</taxon>
        <taxon>Pseudomonadati</taxon>
        <taxon>Pseudomonadota</taxon>
        <taxon>Gammaproteobacteria</taxon>
        <taxon>Alteromonadales</taxon>
        <taxon>Colwelliaceae</taxon>
        <taxon>Colwellia</taxon>
    </lineage>
</organism>
<dbReference type="NCBIfam" id="TIGR02595">
    <property type="entry name" value="PEP_CTERM"/>
    <property type="match status" value="1"/>
</dbReference>
<evidence type="ECO:0000313" key="4">
    <source>
        <dbReference type="Proteomes" id="UP000000547"/>
    </source>
</evidence>
<dbReference type="InterPro" id="IPR010895">
    <property type="entry name" value="CHRD"/>
</dbReference>
<proteinExistence type="predicted"/>
<dbReference type="InterPro" id="IPR013424">
    <property type="entry name" value="Ice-binding_C"/>
</dbReference>
<dbReference type="Pfam" id="PF07452">
    <property type="entry name" value="CHRD"/>
    <property type="match status" value="1"/>
</dbReference>
<gene>
    <name evidence="3" type="ordered locus">CPS_2966</name>
</gene>
<dbReference type="PROSITE" id="PS50933">
    <property type="entry name" value="CHRD"/>
    <property type="match status" value="1"/>
</dbReference>
<feature type="signal peptide" evidence="1">
    <location>
        <begin position="1"/>
        <end position="27"/>
    </location>
</feature>
<protein>
    <recommendedName>
        <fullName evidence="2">CHRD domain-containing protein</fullName>
    </recommendedName>
</protein>
<evidence type="ECO:0000313" key="3">
    <source>
        <dbReference type="EMBL" id="AAZ28616.1"/>
    </source>
</evidence>
<evidence type="ECO:0000256" key="1">
    <source>
        <dbReference type="SAM" id="SignalP"/>
    </source>
</evidence>
<dbReference type="EMBL" id="CP000083">
    <property type="protein sequence ID" value="AAZ28616.1"/>
    <property type="molecule type" value="Genomic_DNA"/>
</dbReference>
<feature type="chain" id="PRO_5004233775" description="CHRD domain-containing protein" evidence="1">
    <location>
        <begin position="28"/>
        <end position="173"/>
    </location>
</feature>
<reference evidence="3" key="1">
    <citation type="journal article" date="2005" name="Proc. Natl. Acad. Sci. U.S.A.">
        <title>The psychrophilic lifestyle as revealed by the genome sequence of Colwellia psychrerythraea 34H through genomic and proteomic analyses.</title>
        <authorList>
            <person name="Methe B.A."/>
            <person name="Nelson K.E."/>
            <person name="Deming J.W."/>
            <person name="Momen B."/>
            <person name="Melamud E."/>
            <person name="Zhang X."/>
            <person name="Moult J."/>
            <person name="Madupu R."/>
            <person name="Nelson W.C."/>
            <person name="Dodson R.J."/>
            <person name="Brinkac L.M."/>
            <person name="Daugherty S.C."/>
            <person name="Durkin A.S."/>
            <person name="DeBoy R.T."/>
            <person name="Kolonay J.F."/>
            <person name="Sullivan S.A."/>
            <person name="Zhou L."/>
            <person name="Davidsen T.M."/>
            <person name="Wu M."/>
            <person name="Huston A.L."/>
            <person name="Lewis M."/>
            <person name="Weaver B."/>
            <person name="Weidman J.F."/>
            <person name="Khouri H."/>
            <person name="Utterback T.R."/>
            <person name="Feldblyum T.V."/>
            <person name="Fraser C.M."/>
        </authorList>
    </citation>
    <scope>NUCLEOTIDE SEQUENCE [LARGE SCALE GENOMIC DNA]</scope>
    <source>
        <strain evidence="3">34H</strain>
    </source>
</reference>
<keyword evidence="1" id="KW-0732">Signal</keyword>
<name>Q47ZV3_COLP3</name>
<dbReference type="RefSeq" id="WP_011043755.1">
    <property type="nucleotide sequence ID" value="NC_003910.7"/>
</dbReference>
<dbReference type="AlphaFoldDB" id="Q47ZV3"/>
<dbReference type="DNASU" id="3522877"/>
<accession>Q47ZV3</accession>
<dbReference type="HOGENOM" id="CLU_1303218_0_0_6"/>
<dbReference type="KEGG" id="cps:CPS_2966"/>
<feature type="domain" description="CHRD" evidence="2">
    <location>
        <begin position="28"/>
        <end position="149"/>
    </location>
</feature>
<sequence length="173" mass="18103">MKITHPLRLLVCTFIFMLVTISPPSQAGLITFTANIDGSQANAGTGTGSLGMGVANILFDDLSNEFSWDISWSGLTGNVTAAHFHGPALLNQNAGVQVAISTLSNPTSGSDTINTAQAADLLAGLWYINIHTDTSPSGEIRGQVQVASVPEPGTLSLLLLSMIGVFYSRSKIL</sequence>